<evidence type="ECO:0000313" key="2">
    <source>
        <dbReference type="EMBL" id="KUG54464.1"/>
    </source>
</evidence>
<evidence type="ECO:0000313" key="3">
    <source>
        <dbReference type="Proteomes" id="UP000054837"/>
    </source>
</evidence>
<dbReference type="SUPFAM" id="SSF56059">
    <property type="entry name" value="Glutathione synthetase ATP-binding domain-like"/>
    <property type="match status" value="1"/>
</dbReference>
<dbReference type="AlphaFoldDB" id="A0A0W8I793"/>
<gene>
    <name evidence="2" type="ORF">AVL62_04465</name>
</gene>
<protein>
    <recommendedName>
        <fullName evidence="1">ATP-grasp fold RimK-type domain-containing protein</fullName>
    </recommendedName>
</protein>
<dbReference type="STRING" id="767452.AVL62_04465"/>
<proteinExistence type="predicted"/>
<accession>A0A0W8I793</accession>
<reference evidence="2 3" key="1">
    <citation type="submission" date="2015-12" db="EMBL/GenBank/DDBJ databases">
        <title>Serinicoccus chungangenesis strain CD08_5 genome sequencing and assembly.</title>
        <authorList>
            <person name="Chander A.M."/>
            <person name="Kaur G."/>
            <person name="Nair G.R."/>
            <person name="Dhawan D.K."/>
            <person name="Kochhar R.K."/>
            <person name="Mayilraj S."/>
            <person name="Bhadada S.K."/>
        </authorList>
    </citation>
    <scope>NUCLEOTIDE SEQUENCE [LARGE SCALE GENOMIC DNA]</scope>
    <source>
        <strain evidence="2 3">CD08_5</strain>
    </source>
</reference>
<keyword evidence="3" id="KW-1185">Reference proteome</keyword>
<sequence length="272" mass="28959">MADPRTDRGPLALFVLGKPPSSSSIFPEVFALLGHRGVRVEVCLPHDGQAPPPPEQVSLVVHRGLRPDALGVVERLAAAGVPAVDPVPAVRLLRRHQRLEERLARAGLPVPPSRPVPTWADVLVDAREEQRVVKRRRRGRGRGAEVVAGRAGDLPPEPPFPGPYVTQPFVPNDGLDRKLYVVGDRVAGLLKPSPLVGGHVETGRPFDVPAPLQELALAAARTCRLDLAGVDVVLGPDGPVLVDVNAFPGYRGVPGAPQALADLVADRVGTRR</sequence>
<dbReference type="Proteomes" id="UP000054837">
    <property type="component" value="Unassembled WGS sequence"/>
</dbReference>
<evidence type="ECO:0000259" key="1">
    <source>
        <dbReference type="Pfam" id="PF08443"/>
    </source>
</evidence>
<comment type="caution">
    <text evidence="2">The sequence shown here is derived from an EMBL/GenBank/DDBJ whole genome shotgun (WGS) entry which is preliminary data.</text>
</comment>
<dbReference type="InterPro" id="IPR013651">
    <property type="entry name" value="ATP-grasp_RimK-type"/>
</dbReference>
<dbReference type="Gene3D" id="3.30.470.20">
    <property type="entry name" value="ATP-grasp fold, B domain"/>
    <property type="match status" value="1"/>
</dbReference>
<dbReference type="Pfam" id="PF08443">
    <property type="entry name" value="RimK"/>
    <property type="match status" value="1"/>
</dbReference>
<dbReference type="OrthoDB" id="4329754at2"/>
<dbReference type="EMBL" id="LQBL01000027">
    <property type="protein sequence ID" value="KUG54464.1"/>
    <property type="molecule type" value="Genomic_DNA"/>
</dbReference>
<dbReference type="RefSeq" id="WP_058891195.1">
    <property type="nucleotide sequence ID" value="NZ_LQBL01000027.1"/>
</dbReference>
<organism evidence="2 3">
    <name type="scientific">Serinicoccus chungangensis</name>
    <dbReference type="NCBI Taxonomy" id="767452"/>
    <lineage>
        <taxon>Bacteria</taxon>
        <taxon>Bacillati</taxon>
        <taxon>Actinomycetota</taxon>
        <taxon>Actinomycetes</taxon>
        <taxon>Micrococcales</taxon>
        <taxon>Ornithinimicrobiaceae</taxon>
        <taxon>Serinicoccus</taxon>
    </lineage>
</organism>
<name>A0A0W8I793_9MICO</name>
<feature type="domain" description="ATP-grasp fold RimK-type" evidence="1">
    <location>
        <begin position="206"/>
        <end position="252"/>
    </location>
</feature>